<proteinExistence type="predicted"/>
<evidence type="ECO:0000313" key="1">
    <source>
        <dbReference type="EMBL" id="VTN14043.1"/>
    </source>
</evidence>
<dbReference type="InterPro" id="IPR013088">
    <property type="entry name" value="Znf_NHR/GATA"/>
</dbReference>
<name>A0A4U9DDD4_RAOTE</name>
<accession>A0A4U9DDD4</accession>
<protein>
    <submittedName>
        <fullName evidence="1">DNA gyrase inhibitor YacG</fullName>
    </submittedName>
</protein>
<dbReference type="GO" id="GO:0006355">
    <property type="term" value="P:regulation of DNA-templated transcription"/>
    <property type="evidence" value="ECO:0007669"/>
    <property type="project" value="InterPro"/>
</dbReference>
<dbReference type="GO" id="GO:0008270">
    <property type="term" value="F:zinc ion binding"/>
    <property type="evidence" value="ECO:0007669"/>
    <property type="project" value="InterPro"/>
</dbReference>
<reference evidence="1 2" key="1">
    <citation type="submission" date="2019-04" db="EMBL/GenBank/DDBJ databases">
        <authorList>
            <consortium name="Pathogen Informatics"/>
        </authorList>
    </citation>
    <scope>NUCLEOTIDE SEQUENCE [LARGE SCALE GENOMIC DNA]</scope>
    <source>
        <strain evidence="1 2">NCTC9185</strain>
    </source>
</reference>
<evidence type="ECO:0000313" key="2">
    <source>
        <dbReference type="Proteomes" id="UP000339249"/>
    </source>
</evidence>
<organism evidence="1 2">
    <name type="scientific">Raoultella terrigena</name>
    <name type="common">Klebsiella terrigena</name>
    <dbReference type="NCBI Taxonomy" id="577"/>
    <lineage>
        <taxon>Bacteria</taxon>
        <taxon>Pseudomonadati</taxon>
        <taxon>Pseudomonadota</taxon>
        <taxon>Gammaproteobacteria</taxon>
        <taxon>Enterobacterales</taxon>
        <taxon>Enterobacteriaceae</taxon>
        <taxon>Klebsiella/Raoultella group</taxon>
        <taxon>Raoultella</taxon>
    </lineage>
</organism>
<dbReference type="AlphaFoldDB" id="A0A4U9DDD4"/>
<dbReference type="Gene3D" id="3.30.50.10">
    <property type="entry name" value="Erythroid Transcription Factor GATA-1, subunit A"/>
    <property type="match status" value="1"/>
</dbReference>
<gene>
    <name evidence="1" type="primary">yacG</name>
    <name evidence="1" type="ORF">NCTC9185_06094</name>
</gene>
<sequence>MSKETTVNCPTCGKNVVWNEHSPFSAILLKNAAS</sequence>
<dbReference type="EMBL" id="CABDVU010000001">
    <property type="protein sequence ID" value="VTN14043.1"/>
    <property type="molecule type" value="Genomic_DNA"/>
</dbReference>
<dbReference type="Proteomes" id="UP000339249">
    <property type="component" value="Unassembled WGS sequence"/>
</dbReference>